<evidence type="ECO:0000313" key="3">
    <source>
        <dbReference type="EMBL" id="QDU91603.1"/>
    </source>
</evidence>
<dbReference type="Proteomes" id="UP000317429">
    <property type="component" value="Chromosome"/>
</dbReference>
<dbReference type="PANTHER" id="PTHR30093">
    <property type="entry name" value="GENERAL SECRETION PATHWAY PROTEIN G"/>
    <property type="match status" value="1"/>
</dbReference>
<keyword evidence="1" id="KW-0812">Transmembrane</keyword>
<gene>
    <name evidence="3" type="ORF">Pla175_50330</name>
</gene>
<dbReference type="NCBIfam" id="TIGR02532">
    <property type="entry name" value="IV_pilin_GFxxxE"/>
    <property type="match status" value="1"/>
</dbReference>
<organism evidence="3 4">
    <name type="scientific">Pirellulimonas nuda</name>
    <dbReference type="NCBI Taxonomy" id="2528009"/>
    <lineage>
        <taxon>Bacteria</taxon>
        <taxon>Pseudomonadati</taxon>
        <taxon>Planctomycetota</taxon>
        <taxon>Planctomycetia</taxon>
        <taxon>Pirellulales</taxon>
        <taxon>Lacipirellulaceae</taxon>
        <taxon>Pirellulimonas</taxon>
    </lineage>
</organism>
<dbReference type="EMBL" id="CP036291">
    <property type="protein sequence ID" value="QDU91603.1"/>
    <property type="molecule type" value="Genomic_DNA"/>
</dbReference>
<sequence length="85" mass="8874">MNIPHGTCGSGSRQGSQPRRGGFTLVELLVVIAIIGILVAMLLPAVQAARESARRLQCSNQIKQIGLAAQTHVASLGFWPTGGVP</sequence>
<dbReference type="InterPro" id="IPR045584">
    <property type="entry name" value="Pilin-like"/>
</dbReference>
<dbReference type="PROSITE" id="PS00409">
    <property type="entry name" value="PROKAR_NTER_METHYL"/>
    <property type="match status" value="1"/>
</dbReference>
<dbReference type="PANTHER" id="PTHR30093:SF2">
    <property type="entry name" value="TYPE II SECRETION SYSTEM PROTEIN H"/>
    <property type="match status" value="1"/>
</dbReference>
<dbReference type="AlphaFoldDB" id="A0A518DJF0"/>
<proteinExistence type="predicted"/>
<dbReference type="Gene3D" id="3.30.700.10">
    <property type="entry name" value="Glycoprotein, Type 4 Pilin"/>
    <property type="match status" value="1"/>
</dbReference>
<dbReference type="SUPFAM" id="SSF54523">
    <property type="entry name" value="Pili subunits"/>
    <property type="match status" value="1"/>
</dbReference>
<keyword evidence="1" id="KW-1133">Transmembrane helix</keyword>
<accession>A0A518DJF0</accession>
<dbReference type="Pfam" id="PF07596">
    <property type="entry name" value="SBP_bac_10"/>
    <property type="match status" value="1"/>
</dbReference>
<evidence type="ECO:0000256" key="1">
    <source>
        <dbReference type="SAM" id="Phobius"/>
    </source>
</evidence>
<dbReference type="Pfam" id="PF07963">
    <property type="entry name" value="N_methyl"/>
    <property type="match status" value="1"/>
</dbReference>
<dbReference type="InterPro" id="IPR012902">
    <property type="entry name" value="N_methyl_site"/>
</dbReference>
<dbReference type="KEGG" id="pnd:Pla175_50330"/>
<keyword evidence="4" id="KW-1185">Reference proteome</keyword>
<dbReference type="InterPro" id="IPR011453">
    <property type="entry name" value="DUF1559"/>
</dbReference>
<reference evidence="3 4" key="1">
    <citation type="submission" date="2019-02" db="EMBL/GenBank/DDBJ databases">
        <title>Deep-cultivation of Planctomycetes and their phenomic and genomic characterization uncovers novel biology.</title>
        <authorList>
            <person name="Wiegand S."/>
            <person name="Jogler M."/>
            <person name="Boedeker C."/>
            <person name="Pinto D."/>
            <person name="Vollmers J."/>
            <person name="Rivas-Marin E."/>
            <person name="Kohn T."/>
            <person name="Peeters S.H."/>
            <person name="Heuer A."/>
            <person name="Rast P."/>
            <person name="Oberbeckmann S."/>
            <person name="Bunk B."/>
            <person name="Jeske O."/>
            <person name="Meyerdierks A."/>
            <person name="Storesund J.E."/>
            <person name="Kallscheuer N."/>
            <person name="Luecker S."/>
            <person name="Lage O.M."/>
            <person name="Pohl T."/>
            <person name="Merkel B.J."/>
            <person name="Hornburger P."/>
            <person name="Mueller R.-W."/>
            <person name="Bruemmer F."/>
            <person name="Labrenz M."/>
            <person name="Spormann A.M."/>
            <person name="Op den Camp H."/>
            <person name="Overmann J."/>
            <person name="Amann R."/>
            <person name="Jetten M.S.M."/>
            <person name="Mascher T."/>
            <person name="Medema M.H."/>
            <person name="Devos D.P."/>
            <person name="Kaster A.-K."/>
            <person name="Ovreas L."/>
            <person name="Rohde M."/>
            <person name="Galperin M.Y."/>
            <person name="Jogler C."/>
        </authorList>
    </citation>
    <scope>NUCLEOTIDE SEQUENCE [LARGE SCALE GENOMIC DNA]</scope>
    <source>
        <strain evidence="3 4">Pla175</strain>
    </source>
</reference>
<evidence type="ECO:0000259" key="2">
    <source>
        <dbReference type="Pfam" id="PF07596"/>
    </source>
</evidence>
<protein>
    <submittedName>
        <fullName evidence="3">Putative major pilin subunit</fullName>
    </submittedName>
</protein>
<feature type="transmembrane region" description="Helical" evidence="1">
    <location>
        <begin position="23"/>
        <end position="46"/>
    </location>
</feature>
<feature type="domain" description="DUF1559" evidence="2">
    <location>
        <begin position="47"/>
        <end position="82"/>
    </location>
</feature>
<evidence type="ECO:0000313" key="4">
    <source>
        <dbReference type="Proteomes" id="UP000317429"/>
    </source>
</evidence>
<name>A0A518DJF0_9BACT</name>
<keyword evidence="1" id="KW-0472">Membrane</keyword>